<proteinExistence type="predicted"/>
<dbReference type="InterPro" id="IPR027051">
    <property type="entry name" value="XdhC_Rossmann_dom"/>
</dbReference>
<evidence type="ECO:0000313" key="5">
    <source>
        <dbReference type="Proteomes" id="UP000198891"/>
    </source>
</evidence>
<evidence type="ECO:0000256" key="1">
    <source>
        <dbReference type="SAM" id="MobiDB-lite"/>
    </source>
</evidence>
<feature type="region of interest" description="Disordered" evidence="1">
    <location>
        <begin position="347"/>
        <end position="367"/>
    </location>
</feature>
<dbReference type="InterPro" id="IPR052698">
    <property type="entry name" value="MoCofactor_Util/Proc"/>
</dbReference>
<dbReference type="RefSeq" id="WP_092555923.1">
    <property type="nucleotide sequence ID" value="NZ_FNPZ01000003.1"/>
</dbReference>
<dbReference type="AlphaFoldDB" id="A0A1H3SAF3"/>
<name>A0A1H3SAF3_9MICO</name>
<dbReference type="InterPro" id="IPR003777">
    <property type="entry name" value="XdhC_CoxI"/>
</dbReference>
<dbReference type="Pfam" id="PF13478">
    <property type="entry name" value="XdhC_C"/>
    <property type="match status" value="1"/>
</dbReference>
<keyword evidence="5" id="KW-1185">Reference proteome</keyword>
<dbReference type="PANTHER" id="PTHR30388:SF4">
    <property type="entry name" value="MOLYBDENUM COFACTOR INSERTION CHAPERONE PAOD"/>
    <property type="match status" value="1"/>
</dbReference>
<feature type="domain" description="XdhC- CoxI" evidence="2">
    <location>
        <begin position="15"/>
        <end position="78"/>
    </location>
</feature>
<gene>
    <name evidence="4" type="ORF">SAMN05216554_3429</name>
</gene>
<reference evidence="4 5" key="1">
    <citation type="submission" date="2016-10" db="EMBL/GenBank/DDBJ databases">
        <authorList>
            <person name="de Groot N.N."/>
        </authorList>
    </citation>
    <scope>NUCLEOTIDE SEQUENCE [LARGE SCALE GENOMIC DNA]</scope>
    <source>
        <strain evidence="4 5">CGMCC 4.3491</strain>
    </source>
</reference>
<dbReference type="Pfam" id="PF02625">
    <property type="entry name" value="XdhC_CoxI"/>
    <property type="match status" value="1"/>
</dbReference>
<organism evidence="4 5">
    <name type="scientific">Herbiconiux ginsengi</name>
    <dbReference type="NCBI Taxonomy" id="381665"/>
    <lineage>
        <taxon>Bacteria</taxon>
        <taxon>Bacillati</taxon>
        <taxon>Actinomycetota</taxon>
        <taxon>Actinomycetes</taxon>
        <taxon>Micrococcales</taxon>
        <taxon>Microbacteriaceae</taxon>
        <taxon>Herbiconiux</taxon>
    </lineage>
</organism>
<dbReference type="Gene3D" id="3.40.50.720">
    <property type="entry name" value="NAD(P)-binding Rossmann-like Domain"/>
    <property type="match status" value="1"/>
</dbReference>
<feature type="domain" description="XdhC Rossmann" evidence="3">
    <location>
        <begin position="195"/>
        <end position="336"/>
    </location>
</feature>
<sequence length="367" mass="38247">MLELASSVLASLGGGHRLAVATVVGVDGSAPRALGTSMAVDDEGRVIGSISGGCVEGAVYEACERVLASGVAELCEFGFSDADAFAVGLACGGRLRVFVQEFGLPDARNALSGPVRDELERARDGRAAGLALVMTGDLVDVLAAKDGPEGSVVRARVLAALDASVHAGRSVRRRVECDGETVEAVFLVSAPPPRMIIFGAVDFSVALSNAAALLGYRVTVCDARPVFATPERFPSAEVVNQWPSDYLAQTAVDERTALCILTHDDKFDIPLLEVALALPVAYVGAMGSRVTHDRRVRALLDRGLDPAALDSLHSPIGLDIGASSPEETAVSILSEILAVRTRRSGASLRTTEGPIHRPSAVEAANEQ</sequence>
<accession>A0A1H3SAF3</accession>
<protein>
    <submittedName>
        <fullName evidence="4">Xanthine dehydrogenase accessory factor</fullName>
    </submittedName>
</protein>
<dbReference type="OrthoDB" id="9815497at2"/>
<dbReference type="STRING" id="381665.SAMN05216554_3429"/>
<dbReference type="PANTHER" id="PTHR30388">
    <property type="entry name" value="ALDEHYDE OXIDOREDUCTASE MOLYBDENUM COFACTOR ASSEMBLY PROTEIN"/>
    <property type="match status" value="1"/>
</dbReference>
<evidence type="ECO:0000259" key="3">
    <source>
        <dbReference type="Pfam" id="PF13478"/>
    </source>
</evidence>
<evidence type="ECO:0000313" key="4">
    <source>
        <dbReference type="EMBL" id="SDZ34650.1"/>
    </source>
</evidence>
<dbReference type="EMBL" id="FNPZ01000003">
    <property type="protein sequence ID" value="SDZ34650.1"/>
    <property type="molecule type" value="Genomic_DNA"/>
</dbReference>
<dbReference type="Proteomes" id="UP000198891">
    <property type="component" value="Unassembled WGS sequence"/>
</dbReference>
<evidence type="ECO:0000259" key="2">
    <source>
        <dbReference type="Pfam" id="PF02625"/>
    </source>
</evidence>